<evidence type="ECO:0000313" key="2">
    <source>
        <dbReference type="EMBL" id="SDS63628.1"/>
    </source>
</evidence>
<dbReference type="EMBL" id="LT629753">
    <property type="protein sequence ID" value="SDS63628.1"/>
    <property type="molecule type" value="Genomic_DNA"/>
</dbReference>
<accession>A0ABY0UGY3</accession>
<name>A0ABY0UGY3_PSECE</name>
<dbReference type="Proteomes" id="UP000199576">
    <property type="component" value="Chromosome I"/>
</dbReference>
<proteinExistence type="predicted"/>
<organism evidence="2 3">
    <name type="scientific">Pseudomonas cedrina</name>
    <dbReference type="NCBI Taxonomy" id="651740"/>
    <lineage>
        <taxon>Bacteria</taxon>
        <taxon>Pseudomonadati</taxon>
        <taxon>Pseudomonadota</taxon>
        <taxon>Gammaproteobacteria</taxon>
        <taxon>Pseudomonadales</taxon>
        <taxon>Pseudomonadaceae</taxon>
        <taxon>Pseudomonas</taxon>
    </lineage>
</organism>
<evidence type="ECO:0008006" key="4">
    <source>
        <dbReference type="Google" id="ProtNLM"/>
    </source>
</evidence>
<sequence length="67" mass="7609">MSANHVPHRLRRLIRLALREGWQVDVGTDLRLTLRKPGFASIHTGAHSNDGRPPIHRRRSQSGEAHD</sequence>
<dbReference type="RefSeq" id="WP_157697309.1">
    <property type="nucleotide sequence ID" value="NZ_LT629753.1"/>
</dbReference>
<reference evidence="2 3" key="1">
    <citation type="submission" date="2016-10" db="EMBL/GenBank/DDBJ databases">
        <authorList>
            <person name="Varghese N."/>
            <person name="Submissions S."/>
        </authorList>
    </citation>
    <scope>NUCLEOTIDE SEQUENCE [LARGE SCALE GENOMIC DNA]</scope>
    <source>
        <strain evidence="2 3">BS2981</strain>
    </source>
</reference>
<evidence type="ECO:0000256" key="1">
    <source>
        <dbReference type="SAM" id="MobiDB-lite"/>
    </source>
</evidence>
<feature type="region of interest" description="Disordered" evidence="1">
    <location>
        <begin position="39"/>
        <end position="67"/>
    </location>
</feature>
<evidence type="ECO:0000313" key="3">
    <source>
        <dbReference type="Proteomes" id="UP000199576"/>
    </source>
</evidence>
<gene>
    <name evidence="2" type="ORF">SAMN04490182_2012</name>
</gene>
<keyword evidence="3" id="KW-1185">Reference proteome</keyword>
<protein>
    <recommendedName>
        <fullName evidence="4">Cobyrinic acid a,c-diamide synthase</fullName>
    </recommendedName>
</protein>